<gene>
    <name evidence="1" type="ORF">C7Y72_20670</name>
</gene>
<dbReference type="EMBL" id="PYYB01000004">
    <property type="protein sequence ID" value="PTL54987.1"/>
    <property type="molecule type" value="Genomic_DNA"/>
</dbReference>
<dbReference type="Proteomes" id="UP000240739">
    <property type="component" value="Unassembled WGS sequence"/>
</dbReference>
<dbReference type="RefSeq" id="WP_107571088.1">
    <property type="nucleotide sequence ID" value="NZ_PYYB01000004.1"/>
</dbReference>
<reference evidence="1 2" key="1">
    <citation type="submission" date="2018-03" db="EMBL/GenBank/DDBJ databases">
        <title>Aquarubrobacter algicola gen. nov., sp. nov., a novel actinobacterium isolated from shallow eutrophic lake during the end of cyanobacterial harmful algal blooms.</title>
        <authorList>
            <person name="Chun S.J."/>
        </authorList>
    </citation>
    <scope>NUCLEOTIDE SEQUENCE [LARGE SCALE GENOMIC DNA]</scope>
    <source>
        <strain evidence="1 2">Seoho-28</strain>
    </source>
</reference>
<dbReference type="AlphaFoldDB" id="A0A2T4UCN5"/>
<name>A0A2T4UCN5_9ACTN</name>
<sequence length="128" mass="12799">MDVSFAAAAMEQVDAATHDGWPDPLVAALALHADAGAVQLTAAAAVLGGVLAADGVSAGTRRTVAEQLVWTAMRCAAPPAPGALEDRVRAAREAVAEGRWVPGEDESPAEAMGELFALAADAAGTHTG</sequence>
<protein>
    <submittedName>
        <fullName evidence="1">Uncharacterized protein</fullName>
    </submittedName>
</protein>
<keyword evidence="2" id="KW-1185">Reference proteome</keyword>
<proteinExistence type="predicted"/>
<comment type="caution">
    <text evidence="1">The sequence shown here is derived from an EMBL/GenBank/DDBJ whole genome shotgun (WGS) entry which is preliminary data.</text>
</comment>
<organism evidence="1 2">
    <name type="scientific">Paraconexibacter algicola</name>
    <dbReference type="NCBI Taxonomy" id="2133960"/>
    <lineage>
        <taxon>Bacteria</taxon>
        <taxon>Bacillati</taxon>
        <taxon>Actinomycetota</taxon>
        <taxon>Thermoleophilia</taxon>
        <taxon>Solirubrobacterales</taxon>
        <taxon>Paraconexibacteraceae</taxon>
        <taxon>Paraconexibacter</taxon>
    </lineage>
</organism>
<evidence type="ECO:0000313" key="1">
    <source>
        <dbReference type="EMBL" id="PTL54987.1"/>
    </source>
</evidence>
<accession>A0A2T4UCN5</accession>
<evidence type="ECO:0000313" key="2">
    <source>
        <dbReference type="Proteomes" id="UP000240739"/>
    </source>
</evidence>